<feature type="compositionally biased region" description="Acidic residues" evidence="1">
    <location>
        <begin position="61"/>
        <end position="81"/>
    </location>
</feature>
<dbReference type="OrthoDB" id="2430343at2759"/>
<dbReference type="GO" id="GO:0000423">
    <property type="term" value="P:mitophagy"/>
    <property type="evidence" value="ECO:0007669"/>
    <property type="project" value="InterPro"/>
</dbReference>
<name>A0A0E9NK68_SAICN</name>
<evidence type="ECO:0008006" key="4">
    <source>
        <dbReference type="Google" id="ProtNLM"/>
    </source>
</evidence>
<dbReference type="EMBL" id="BACD03000029">
    <property type="protein sequence ID" value="GAO50081.1"/>
    <property type="molecule type" value="Genomic_DNA"/>
</dbReference>
<protein>
    <recommendedName>
        <fullName evidence="4">DUF1770 domain-containing protein</fullName>
    </recommendedName>
</protein>
<keyword evidence="3" id="KW-1185">Reference proteome</keyword>
<reference evidence="2 3" key="2">
    <citation type="journal article" date="2014" name="J. Gen. Appl. Microbiol.">
        <title>The early diverging ascomycetous budding yeast Saitoella complicata has three histone deacetylases belonging to the Clr6, Hos2, and Rpd3 lineages.</title>
        <authorList>
            <person name="Nishida H."/>
            <person name="Matsumoto T."/>
            <person name="Kondo S."/>
            <person name="Hamamoto M."/>
            <person name="Yoshikawa H."/>
        </authorList>
    </citation>
    <scope>NUCLEOTIDE SEQUENCE [LARGE SCALE GENOMIC DNA]</scope>
    <source>
        <strain evidence="2 3">NRRL Y-17804</strain>
    </source>
</reference>
<reference evidence="2 3" key="1">
    <citation type="journal article" date="2011" name="J. Gen. Appl. Microbiol.">
        <title>Draft genome sequencing of the enigmatic yeast Saitoella complicata.</title>
        <authorList>
            <person name="Nishida H."/>
            <person name="Hamamoto M."/>
            <person name="Sugiyama J."/>
        </authorList>
    </citation>
    <scope>NUCLEOTIDE SEQUENCE [LARGE SCALE GENOMIC DNA]</scope>
    <source>
        <strain evidence="2 3">NRRL Y-17804</strain>
    </source>
</reference>
<gene>
    <name evidence="2" type="ORF">G7K_4216-t1</name>
</gene>
<dbReference type="STRING" id="698492.A0A0E9NK68"/>
<dbReference type="InterPro" id="IPR013898">
    <property type="entry name" value="Atg43"/>
</dbReference>
<evidence type="ECO:0000313" key="2">
    <source>
        <dbReference type="EMBL" id="GAO50081.1"/>
    </source>
</evidence>
<proteinExistence type="predicted"/>
<sequence length="190" mass="20802">MDALAETILHSNIVHNPSSEDISPPTSASAHITSINSTPGEPLRSERPDSSSSRQSTASDLDLEYDSALDSTSDEEEDGEEGEYRGGRGVGRARVPMMPAIPNLRFEQSYMNSISRAQSPWQVALITIKDHIIMPLAQGFGLTLATVGLRIYFAHVRTNGHDWGAWARTWFAGLKESFMGPQTKGRTAWA</sequence>
<dbReference type="RefSeq" id="XP_019025663.1">
    <property type="nucleotide sequence ID" value="XM_019165900.1"/>
</dbReference>
<organism evidence="2 3">
    <name type="scientific">Saitoella complicata (strain BCRC 22490 / CBS 7301 / JCM 7358 / NBRC 10748 / NRRL Y-17804)</name>
    <dbReference type="NCBI Taxonomy" id="698492"/>
    <lineage>
        <taxon>Eukaryota</taxon>
        <taxon>Fungi</taxon>
        <taxon>Dikarya</taxon>
        <taxon>Ascomycota</taxon>
        <taxon>Taphrinomycotina</taxon>
        <taxon>Taphrinomycotina incertae sedis</taxon>
        <taxon>Saitoella</taxon>
    </lineage>
</organism>
<comment type="caution">
    <text evidence="2">The sequence shown here is derived from an EMBL/GenBank/DDBJ whole genome shotgun (WGS) entry which is preliminary data.</text>
</comment>
<reference evidence="2 3" key="3">
    <citation type="journal article" date="2015" name="Genome Announc.">
        <title>Draft Genome Sequence of the Archiascomycetous Yeast Saitoella complicata.</title>
        <authorList>
            <person name="Yamauchi K."/>
            <person name="Kondo S."/>
            <person name="Hamamoto M."/>
            <person name="Takahashi Y."/>
            <person name="Ogura Y."/>
            <person name="Hayashi T."/>
            <person name="Nishida H."/>
        </authorList>
    </citation>
    <scope>NUCLEOTIDE SEQUENCE [LARGE SCALE GENOMIC DNA]</scope>
    <source>
        <strain evidence="2 3">NRRL Y-17804</strain>
    </source>
</reference>
<feature type="region of interest" description="Disordered" evidence="1">
    <location>
        <begin position="15"/>
        <end position="92"/>
    </location>
</feature>
<dbReference type="Proteomes" id="UP000033140">
    <property type="component" value="Unassembled WGS sequence"/>
</dbReference>
<accession>A0A0E9NK68</accession>
<feature type="compositionally biased region" description="Polar residues" evidence="1">
    <location>
        <begin position="15"/>
        <end position="39"/>
    </location>
</feature>
<dbReference type="PANTHER" id="PTHR38699">
    <property type="entry name" value="CHROMOSOME 1, WHOLE GENOME SHOTGUN SEQUENCE"/>
    <property type="match status" value="1"/>
</dbReference>
<evidence type="ECO:0000313" key="3">
    <source>
        <dbReference type="Proteomes" id="UP000033140"/>
    </source>
</evidence>
<evidence type="ECO:0000256" key="1">
    <source>
        <dbReference type="SAM" id="MobiDB-lite"/>
    </source>
</evidence>
<dbReference type="GO" id="GO:0140580">
    <property type="term" value="F:mitochondrion autophagosome adaptor activity"/>
    <property type="evidence" value="ECO:0007669"/>
    <property type="project" value="InterPro"/>
</dbReference>
<dbReference type="Pfam" id="PF08589">
    <property type="entry name" value="ATG43"/>
    <property type="match status" value="1"/>
</dbReference>
<dbReference type="AlphaFoldDB" id="A0A0E9NK68"/>
<dbReference type="PANTHER" id="PTHR38699:SF1">
    <property type="entry name" value="MITOPHAGY RECEPTOR ATG43"/>
    <property type="match status" value="1"/>
</dbReference>
<feature type="compositionally biased region" description="Low complexity" evidence="1">
    <location>
        <begin position="50"/>
        <end position="60"/>
    </location>
</feature>